<dbReference type="AlphaFoldDB" id="A0A0F9B2G1"/>
<gene>
    <name evidence="1" type="ORF">LCGC14_2779700</name>
</gene>
<organism evidence="1">
    <name type="scientific">marine sediment metagenome</name>
    <dbReference type="NCBI Taxonomy" id="412755"/>
    <lineage>
        <taxon>unclassified sequences</taxon>
        <taxon>metagenomes</taxon>
        <taxon>ecological metagenomes</taxon>
    </lineage>
</organism>
<comment type="caution">
    <text evidence="1">The sequence shown here is derived from an EMBL/GenBank/DDBJ whole genome shotgun (WGS) entry which is preliminary data.</text>
</comment>
<dbReference type="Gene3D" id="1.20.120.330">
    <property type="entry name" value="Nucleotidyltransferases domain 2"/>
    <property type="match status" value="1"/>
</dbReference>
<dbReference type="EMBL" id="LAZR01051606">
    <property type="protein sequence ID" value="KKK84799.1"/>
    <property type="molecule type" value="Genomic_DNA"/>
</dbReference>
<proteinExistence type="predicted"/>
<sequence length="287" mass="32663">MLIENEEFETMMISINHKLSQDGVDISSRPMIAAIDAMTLLKVSAPLAGATLEEVSFPITIMNLSSHINLWYKNLYSDKLKIDFTQAKFPFLIHGDVFEVKVPFIIGKVLIVSTKKNMDSRQVLNVVDMIHELADSLRLTLTISDENELQALFSTCLKASQLMKAVHKNDFINSALKDSFVSCENLLMRPRSPDLSAWHSVQFVEKVLKFFITSKADKVKKTHKLTDLKNEAKNLGYYPDSRINWELLSSITPSVRYEPGQIDIKKAVDINIESWRVAFNIMHQVKT</sequence>
<name>A0A0F9B2G1_9ZZZZ</name>
<accession>A0A0F9B2G1</accession>
<protein>
    <recommendedName>
        <fullName evidence="2">HEPN domain-containing protein</fullName>
    </recommendedName>
</protein>
<reference evidence="1" key="1">
    <citation type="journal article" date="2015" name="Nature">
        <title>Complex archaea that bridge the gap between prokaryotes and eukaryotes.</title>
        <authorList>
            <person name="Spang A."/>
            <person name="Saw J.H."/>
            <person name="Jorgensen S.L."/>
            <person name="Zaremba-Niedzwiedzka K."/>
            <person name="Martijn J."/>
            <person name="Lind A.E."/>
            <person name="van Eijk R."/>
            <person name="Schleper C."/>
            <person name="Guy L."/>
            <person name="Ettema T.J."/>
        </authorList>
    </citation>
    <scope>NUCLEOTIDE SEQUENCE</scope>
</reference>
<evidence type="ECO:0008006" key="2">
    <source>
        <dbReference type="Google" id="ProtNLM"/>
    </source>
</evidence>
<evidence type="ECO:0000313" key="1">
    <source>
        <dbReference type="EMBL" id="KKK84799.1"/>
    </source>
</evidence>